<feature type="transmembrane region" description="Helical" evidence="2">
    <location>
        <begin position="426"/>
        <end position="450"/>
    </location>
</feature>
<keyword evidence="5" id="KW-1185">Reference proteome</keyword>
<dbReference type="EMBL" id="JASZZN010000023">
    <property type="protein sequence ID" value="MDM4018576.1"/>
    <property type="molecule type" value="Genomic_DNA"/>
</dbReference>
<feature type="repeat" description="ANK" evidence="1">
    <location>
        <begin position="216"/>
        <end position="248"/>
    </location>
</feature>
<dbReference type="PROSITE" id="PS50297">
    <property type="entry name" value="ANK_REP_REGION"/>
    <property type="match status" value="2"/>
</dbReference>
<keyword evidence="4" id="KW-0808">Transferase</keyword>
<protein>
    <submittedName>
        <fullName evidence="4">Acyltransferase family protein</fullName>
    </submittedName>
</protein>
<keyword evidence="2" id="KW-1133">Transmembrane helix</keyword>
<evidence type="ECO:0000256" key="1">
    <source>
        <dbReference type="PROSITE-ProRule" id="PRU00023"/>
    </source>
</evidence>
<evidence type="ECO:0000256" key="2">
    <source>
        <dbReference type="SAM" id="Phobius"/>
    </source>
</evidence>
<dbReference type="GO" id="GO:0016746">
    <property type="term" value="F:acyltransferase activity"/>
    <property type="evidence" value="ECO:0007669"/>
    <property type="project" value="UniProtKB-KW"/>
</dbReference>
<proteinExistence type="predicted"/>
<organism evidence="4 5">
    <name type="scientific">Roseiconus lacunae</name>
    <dbReference type="NCBI Taxonomy" id="2605694"/>
    <lineage>
        <taxon>Bacteria</taxon>
        <taxon>Pseudomonadati</taxon>
        <taxon>Planctomycetota</taxon>
        <taxon>Planctomycetia</taxon>
        <taxon>Pirellulales</taxon>
        <taxon>Pirellulaceae</taxon>
        <taxon>Roseiconus</taxon>
    </lineage>
</organism>
<dbReference type="SUPFAM" id="SSF48403">
    <property type="entry name" value="Ankyrin repeat"/>
    <property type="match status" value="1"/>
</dbReference>
<evidence type="ECO:0000313" key="5">
    <source>
        <dbReference type="Proteomes" id="UP001239462"/>
    </source>
</evidence>
<dbReference type="Gene3D" id="1.25.40.20">
    <property type="entry name" value="Ankyrin repeat-containing domain"/>
    <property type="match status" value="1"/>
</dbReference>
<evidence type="ECO:0000259" key="3">
    <source>
        <dbReference type="Pfam" id="PF01757"/>
    </source>
</evidence>
<feature type="transmembrane region" description="Helical" evidence="2">
    <location>
        <begin position="392"/>
        <end position="414"/>
    </location>
</feature>
<sequence>MVSLVSSMEDAKETGERPPVNVATEIKAPDSTTVFRRHDLDALRAIAMLLGIVLHAALSFTAIPWTVQDTRQSDVYSILFAAIHGFRMPLFFLLSGFFTAMLWRKRGLRALIKHRGKRIALPLLIGCFTIIPAMWAVSAFVQRPAPFGNQNAAVWESVVAGETDQVRQAIETSELSVNAFSQDGASLLTVAVFLGHTDMVEMLLQQGADAKQRNGDQGTALHSAVFVGRSDAATLLLNAGADVEAIDANGRKPKDLLNIDFGTSNFIASSFGVPLDEDTLMEERSKIAKQLGVENEFRANQNQSGGLSRDTINALLYQLPVFMHLWFLWFLCWLVAAFAVYTTLIDRIQISKLPKWLFCSPLSLLWLVPLTMWPQSFMSQASFGPDSSIGLLPIPCVLAYYAIFFFFGAIYWDLEDETGGLGRRWGSLLSVALLVIFPIGLDLVSGVFGIFTLEHPGLKSLIGSSLQALYAWMMTFGSIGICRQFMSGENKRMRYVSDSSYWLYVAHLPLVLLAQWFVKEISIPSLFKFTGITIVVSVFLLMTYEYGVRYTIIGRMLNGPRQRPA</sequence>
<dbReference type="Pfam" id="PF01757">
    <property type="entry name" value="Acyl_transf_3"/>
    <property type="match status" value="2"/>
</dbReference>
<comment type="caution">
    <text evidence="4">The sequence shown here is derived from an EMBL/GenBank/DDBJ whole genome shotgun (WGS) entry which is preliminary data.</text>
</comment>
<dbReference type="RefSeq" id="WP_289166449.1">
    <property type="nucleotide sequence ID" value="NZ_JASZZN010000023.1"/>
</dbReference>
<feature type="transmembrane region" description="Helical" evidence="2">
    <location>
        <begin position="501"/>
        <end position="518"/>
    </location>
</feature>
<dbReference type="InterPro" id="IPR002110">
    <property type="entry name" value="Ankyrin_rpt"/>
</dbReference>
<feature type="transmembrane region" description="Helical" evidence="2">
    <location>
        <begin position="321"/>
        <end position="344"/>
    </location>
</feature>
<dbReference type="InterPro" id="IPR036770">
    <property type="entry name" value="Ankyrin_rpt-contain_sf"/>
</dbReference>
<keyword evidence="4" id="KW-0012">Acyltransferase</keyword>
<dbReference type="InterPro" id="IPR002656">
    <property type="entry name" value="Acyl_transf_3_dom"/>
</dbReference>
<feature type="transmembrane region" description="Helical" evidence="2">
    <location>
        <begin position="75"/>
        <end position="98"/>
    </location>
</feature>
<reference evidence="4 5" key="1">
    <citation type="submission" date="2023-06" db="EMBL/GenBank/DDBJ databases">
        <title>Roseiconus lacunae JC819 isolated from Gulf of Mannar region, Tamil Nadu.</title>
        <authorList>
            <person name="Pk S."/>
            <person name="Ch S."/>
            <person name="Ch V.R."/>
        </authorList>
    </citation>
    <scope>NUCLEOTIDE SEQUENCE [LARGE SCALE GENOMIC DNA]</scope>
    <source>
        <strain evidence="4 5">JC819</strain>
    </source>
</reference>
<dbReference type="Pfam" id="PF12796">
    <property type="entry name" value="Ank_2"/>
    <property type="match status" value="1"/>
</dbReference>
<keyword evidence="1" id="KW-0040">ANK repeat</keyword>
<feature type="domain" description="Acyltransferase 3" evidence="3">
    <location>
        <begin position="38"/>
        <end position="140"/>
    </location>
</feature>
<dbReference type="InterPro" id="IPR050623">
    <property type="entry name" value="Glucan_succinyl_AcylTrfase"/>
</dbReference>
<feature type="domain" description="Acyltransferase 3" evidence="3">
    <location>
        <begin position="314"/>
        <end position="541"/>
    </location>
</feature>
<gene>
    <name evidence="4" type="ORF">QTN89_24200</name>
</gene>
<feature type="repeat" description="ANK" evidence="1">
    <location>
        <begin position="183"/>
        <end position="215"/>
    </location>
</feature>
<feature type="transmembrane region" description="Helical" evidence="2">
    <location>
        <begin position="45"/>
        <end position="63"/>
    </location>
</feature>
<dbReference type="Proteomes" id="UP001239462">
    <property type="component" value="Unassembled WGS sequence"/>
</dbReference>
<feature type="transmembrane region" description="Helical" evidence="2">
    <location>
        <begin position="462"/>
        <end position="481"/>
    </location>
</feature>
<feature type="transmembrane region" description="Helical" evidence="2">
    <location>
        <begin position="119"/>
        <end position="141"/>
    </location>
</feature>
<dbReference type="PANTHER" id="PTHR36927">
    <property type="entry name" value="BLR4337 PROTEIN"/>
    <property type="match status" value="1"/>
</dbReference>
<name>A0ABT7PQ42_9BACT</name>
<keyword evidence="2" id="KW-0812">Transmembrane</keyword>
<dbReference type="PANTHER" id="PTHR36927:SF1">
    <property type="entry name" value="MDO-LIKE PROTEIN"/>
    <property type="match status" value="1"/>
</dbReference>
<feature type="transmembrane region" description="Helical" evidence="2">
    <location>
        <begin position="530"/>
        <end position="548"/>
    </location>
</feature>
<keyword evidence="2" id="KW-0472">Membrane</keyword>
<dbReference type="SMART" id="SM00248">
    <property type="entry name" value="ANK"/>
    <property type="match status" value="2"/>
</dbReference>
<accession>A0ABT7PQ42</accession>
<evidence type="ECO:0000313" key="4">
    <source>
        <dbReference type="EMBL" id="MDM4018576.1"/>
    </source>
</evidence>
<dbReference type="PROSITE" id="PS50088">
    <property type="entry name" value="ANK_REPEAT"/>
    <property type="match status" value="2"/>
</dbReference>
<feature type="transmembrane region" description="Helical" evidence="2">
    <location>
        <begin position="356"/>
        <end position="372"/>
    </location>
</feature>